<dbReference type="Pfam" id="PF25368">
    <property type="entry name" value="PUB10_N"/>
    <property type="match status" value="1"/>
</dbReference>
<comment type="function">
    <text evidence="2">Functions as an E3 ubiquitin ligase.</text>
</comment>
<evidence type="ECO:0000256" key="7">
    <source>
        <dbReference type="ARBA" id="ARBA00022786"/>
    </source>
</evidence>
<dbReference type="GO" id="GO:0061630">
    <property type="term" value="F:ubiquitin protein ligase activity"/>
    <property type="evidence" value="ECO:0007669"/>
    <property type="project" value="UniProtKB-EC"/>
</dbReference>
<dbReference type="InterPro" id="IPR003613">
    <property type="entry name" value="Ubox_domain"/>
</dbReference>
<dbReference type="InterPro" id="IPR000225">
    <property type="entry name" value="Armadillo"/>
</dbReference>
<dbReference type="AlphaFoldDB" id="A0AAV6JR77"/>
<dbReference type="Pfam" id="PF04564">
    <property type="entry name" value="U-box"/>
    <property type="match status" value="1"/>
</dbReference>
<evidence type="ECO:0000256" key="8">
    <source>
        <dbReference type="PROSITE-ProRule" id="PRU00259"/>
    </source>
</evidence>
<evidence type="ECO:0000259" key="10">
    <source>
        <dbReference type="PROSITE" id="PS51698"/>
    </source>
</evidence>
<dbReference type="Proteomes" id="UP000823749">
    <property type="component" value="Chromosome 7"/>
</dbReference>
<evidence type="ECO:0000256" key="2">
    <source>
        <dbReference type="ARBA" id="ARBA00003861"/>
    </source>
</evidence>
<dbReference type="InterPro" id="IPR016024">
    <property type="entry name" value="ARM-type_fold"/>
</dbReference>
<dbReference type="Pfam" id="PF25598">
    <property type="entry name" value="ARM_PUB"/>
    <property type="match status" value="1"/>
</dbReference>
<keyword evidence="7" id="KW-0833">Ubl conjugation pathway</keyword>
<dbReference type="GO" id="GO:0007166">
    <property type="term" value="P:cell surface receptor signaling pathway"/>
    <property type="evidence" value="ECO:0007669"/>
    <property type="project" value="InterPro"/>
</dbReference>
<dbReference type="EC" id="2.3.2.27" evidence="4"/>
<keyword evidence="6" id="KW-0677">Repeat</keyword>
<accession>A0AAV6JR77</accession>
<evidence type="ECO:0000256" key="9">
    <source>
        <dbReference type="SAM" id="MobiDB-lite"/>
    </source>
</evidence>
<dbReference type="PROSITE" id="PS51698">
    <property type="entry name" value="U_BOX"/>
    <property type="match status" value="1"/>
</dbReference>
<protein>
    <recommendedName>
        <fullName evidence="4">RING-type E3 ubiquitin transferase</fullName>
        <ecNumber evidence="4">2.3.2.27</ecNumber>
    </recommendedName>
</protein>
<evidence type="ECO:0000256" key="1">
    <source>
        <dbReference type="ARBA" id="ARBA00000900"/>
    </source>
</evidence>
<evidence type="ECO:0000256" key="4">
    <source>
        <dbReference type="ARBA" id="ARBA00012483"/>
    </source>
</evidence>
<organism evidence="11 12">
    <name type="scientific">Rhododendron griersonianum</name>
    <dbReference type="NCBI Taxonomy" id="479676"/>
    <lineage>
        <taxon>Eukaryota</taxon>
        <taxon>Viridiplantae</taxon>
        <taxon>Streptophyta</taxon>
        <taxon>Embryophyta</taxon>
        <taxon>Tracheophyta</taxon>
        <taxon>Spermatophyta</taxon>
        <taxon>Magnoliopsida</taxon>
        <taxon>eudicotyledons</taxon>
        <taxon>Gunneridae</taxon>
        <taxon>Pentapetalae</taxon>
        <taxon>asterids</taxon>
        <taxon>Ericales</taxon>
        <taxon>Ericaceae</taxon>
        <taxon>Ericoideae</taxon>
        <taxon>Rhodoreae</taxon>
        <taxon>Rhododendron</taxon>
    </lineage>
</organism>
<dbReference type="InterPro" id="IPR013083">
    <property type="entry name" value="Znf_RING/FYVE/PHD"/>
</dbReference>
<reference evidence="11" key="1">
    <citation type="submission" date="2020-08" db="EMBL/GenBank/DDBJ databases">
        <title>Plant Genome Project.</title>
        <authorList>
            <person name="Zhang R.-G."/>
        </authorList>
    </citation>
    <scope>NUCLEOTIDE SEQUENCE</scope>
    <source>
        <strain evidence="11">WSP0</strain>
        <tissue evidence="11">Leaf</tissue>
    </source>
</reference>
<evidence type="ECO:0000256" key="3">
    <source>
        <dbReference type="ARBA" id="ARBA00004906"/>
    </source>
</evidence>
<dbReference type="PANTHER" id="PTHR23315:SF49">
    <property type="entry name" value="RING-TYPE E3 UBIQUITIN TRANSFERASE"/>
    <property type="match status" value="1"/>
</dbReference>
<feature type="region of interest" description="Disordered" evidence="9">
    <location>
        <begin position="591"/>
        <end position="612"/>
    </location>
</feature>
<dbReference type="InterPro" id="IPR036537">
    <property type="entry name" value="Adaptor_Cbl_N_dom_sf"/>
</dbReference>
<evidence type="ECO:0000313" key="11">
    <source>
        <dbReference type="EMBL" id="KAG5542563.1"/>
    </source>
</evidence>
<evidence type="ECO:0000256" key="5">
    <source>
        <dbReference type="ARBA" id="ARBA00022679"/>
    </source>
</evidence>
<name>A0AAV6JR77_9ERIC</name>
<dbReference type="FunFam" id="1.20.930.20:FF:000002">
    <property type="entry name" value="RING-type E3 ubiquitin transferase"/>
    <property type="match status" value="1"/>
</dbReference>
<gene>
    <name evidence="11" type="ORF">RHGRI_022182</name>
</gene>
<dbReference type="Gene3D" id="3.30.40.10">
    <property type="entry name" value="Zinc/RING finger domain, C3HC4 (zinc finger)"/>
    <property type="match status" value="1"/>
</dbReference>
<comment type="catalytic activity">
    <reaction evidence="1">
        <text>S-ubiquitinyl-[E2 ubiquitin-conjugating enzyme]-L-cysteine + [acceptor protein]-L-lysine = [E2 ubiquitin-conjugating enzyme]-L-cysteine + N(6)-ubiquitinyl-[acceptor protein]-L-lysine.</text>
        <dbReference type="EC" id="2.3.2.27"/>
    </reaction>
</comment>
<comment type="pathway">
    <text evidence="3">Protein modification; protein ubiquitination.</text>
</comment>
<feature type="repeat" description="ARM" evidence="8">
    <location>
        <begin position="372"/>
        <end position="409"/>
    </location>
</feature>
<keyword evidence="12" id="KW-1185">Reference proteome</keyword>
<dbReference type="PANTHER" id="PTHR23315">
    <property type="entry name" value="U BOX DOMAIN-CONTAINING"/>
    <property type="match status" value="1"/>
</dbReference>
<dbReference type="InterPro" id="IPR011989">
    <property type="entry name" value="ARM-like"/>
</dbReference>
<comment type="caution">
    <text evidence="11">The sequence shown here is derived from an EMBL/GenBank/DDBJ whole genome shotgun (WGS) entry which is preliminary data.</text>
</comment>
<proteinExistence type="predicted"/>
<dbReference type="GO" id="GO:0016567">
    <property type="term" value="P:protein ubiquitination"/>
    <property type="evidence" value="ECO:0007669"/>
    <property type="project" value="InterPro"/>
</dbReference>
<dbReference type="EMBL" id="JACTNZ010000007">
    <property type="protein sequence ID" value="KAG5542563.1"/>
    <property type="molecule type" value="Genomic_DNA"/>
</dbReference>
<dbReference type="FunFam" id="1.25.10.10:FF:000082">
    <property type="entry name" value="RING-type E3 ubiquitin transferase"/>
    <property type="match status" value="1"/>
</dbReference>
<dbReference type="InterPro" id="IPR057623">
    <property type="entry name" value="PUB12-19-like_N"/>
</dbReference>
<keyword evidence="5" id="KW-0808">Transferase</keyword>
<dbReference type="Gene3D" id="1.20.930.20">
    <property type="entry name" value="Adaptor protein Cbl, N-terminal domain"/>
    <property type="match status" value="1"/>
</dbReference>
<evidence type="ECO:0000256" key="6">
    <source>
        <dbReference type="ARBA" id="ARBA00022737"/>
    </source>
</evidence>
<dbReference type="SMART" id="SM00185">
    <property type="entry name" value="ARM"/>
    <property type="match status" value="4"/>
</dbReference>
<evidence type="ECO:0000313" key="12">
    <source>
        <dbReference type="Proteomes" id="UP000823749"/>
    </source>
</evidence>
<sequence length="612" mass="67993">MLKNLPMVTSPEDKKEGEGEIILEEEEKNNALNNPKNKMDVIQELVALIEAVQSIGDFRRMQRKEAHSLVRRLKLLLPLLEEIRDIDTRIPEAGMTCLCNLKGAFLAAKKLLKMCTEGSKIYLALESEDVMIRFHSVYEKLNQALDGMPYTEIGISEEVKEQVELMRMQLRRAKKRTDTQDMELAMDMMVVLSTEDDRNADSASIERLANKLVLHTVEDLRTETVAVRKLVKERGQNTETNKQIVDILRKCKQIAGLEVTGILDDPAVPKALAKCPSLAVPNEFLCPITLEIMSDPVIVATGQWYEKNNFPLPKKEAPRSSDNSNVEQNNEIYSVVQNLSSNQLEVQRKAVRKIRMLSKENPENRILVAKSGGIPPLVQLLSYPDSKIQEHAVTALLNLSIDESNKKLISREHPIPAIVEILQNGTIGAKENSAAALFSLSMLDENKANIALSNGIPPLVGLLKKGTIRGKKDAVTALFNLSLCQANKARAIEAGIVAPLLHLLEDKNLDMVNEVLSLLLLLASNSEGREEIGQMSVIETLVQFIKEGTPKNKECAVALVLELGTKNPNLVLAALQYGLYEHVVELENSGTNRGQRKANSLLQLMSKSEQNS</sequence>
<dbReference type="SUPFAM" id="SSF57850">
    <property type="entry name" value="RING/U-box"/>
    <property type="match status" value="1"/>
</dbReference>
<dbReference type="PROSITE" id="PS50176">
    <property type="entry name" value="ARM_REPEAT"/>
    <property type="match status" value="1"/>
</dbReference>
<dbReference type="InterPro" id="IPR058678">
    <property type="entry name" value="ARM_PUB"/>
</dbReference>
<feature type="domain" description="U-box" evidence="10">
    <location>
        <begin position="279"/>
        <end position="303"/>
    </location>
</feature>
<dbReference type="Gene3D" id="1.25.10.10">
    <property type="entry name" value="Leucine-rich Repeat Variant"/>
    <property type="match status" value="2"/>
</dbReference>
<dbReference type="SUPFAM" id="SSF48371">
    <property type="entry name" value="ARM repeat"/>
    <property type="match status" value="1"/>
</dbReference>